<dbReference type="PANTHER" id="PTHR24421:SF10">
    <property type="entry name" value="NITRATE_NITRITE SENSOR PROTEIN NARQ"/>
    <property type="match status" value="1"/>
</dbReference>
<keyword evidence="6 11" id="KW-0418">Kinase</keyword>
<dbReference type="EC" id="2.7.13.3" evidence="2"/>
<organism evidence="11 12">
    <name type="scientific">Geodermatophilus saharensis</name>
    <dbReference type="NCBI Taxonomy" id="1137994"/>
    <lineage>
        <taxon>Bacteria</taxon>
        <taxon>Bacillati</taxon>
        <taxon>Actinomycetota</taxon>
        <taxon>Actinomycetes</taxon>
        <taxon>Geodermatophilales</taxon>
        <taxon>Geodermatophilaceae</taxon>
        <taxon>Geodermatophilus</taxon>
    </lineage>
</organism>
<reference evidence="12" key="1">
    <citation type="submission" date="2017-06" db="EMBL/GenBank/DDBJ databases">
        <authorList>
            <person name="Varghese N."/>
            <person name="Submissions S."/>
        </authorList>
    </citation>
    <scope>NUCLEOTIDE SEQUENCE [LARGE SCALE GENOMIC DNA]</scope>
    <source>
        <strain evidence="12">DSM 45423</strain>
    </source>
</reference>
<feature type="transmembrane region" description="Helical" evidence="9">
    <location>
        <begin position="110"/>
        <end position="128"/>
    </location>
</feature>
<keyword evidence="9" id="KW-0812">Transmembrane</keyword>
<dbReference type="SMART" id="SM00387">
    <property type="entry name" value="HATPase_c"/>
    <property type="match status" value="1"/>
</dbReference>
<evidence type="ECO:0000313" key="11">
    <source>
        <dbReference type="EMBL" id="SNR90640.1"/>
    </source>
</evidence>
<evidence type="ECO:0000256" key="7">
    <source>
        <dbReference type="ARBA" id="ARBA00022840"/>
    </source>
</evidence>
<evidence type="ECO:0000256" key="1">
    <source>
        <dbReference type="ARBA" id="ARBA00000085"/>
    </source>
</evidence>
<feature type="transmembrane region" description="Helical" evidence="9">
    <location>
        <begin position="45"/>
        <end position="62"/>
    </location>
</feature>
<evidence type="ECO:0000256" key="4">
    <source>
        <dbReference type="ARBA" id="ARBA00022679"/>
    </source>
</evidence>
<name>A0A239A502_9ACTN</name>
<accession>A0A239A502</accession>
<evidence type="ECO:0000256" key="9">
    <source>
        <dbReference type="SAM" id="Phobius"/>
    </source>
</evidence>
<dbReference type="CDD" id="cd16917">
    <property type="entry name" value="HATPase_UhpB-NarQ-NarX-like"/>
    <property type="match status" value="1"/>
</dbReference>
<evidence type="ECO:0000313" key="12">
    <source>
        <dbReference type="Proteomes" id="UP000198386"/>
    </source>
</evidence>
<keyword evidence="8" id="KW-0902">Two-component regulatory system</keyword>
<dbReference type="SUPFAM" id="SSF55874">
    <property type="entry name" value="ATPase domain of HSP90 chaperone/DNA topoisomerase II/histidine kinase"/>
    <property type="match status" value="1"/>
</dbReference>
<dbReference type="Pfam" id="PF02518">
    <property type="entry name" value="HATPase_c"/>
    <property type="match status" value="1"/>
</dbReference>
<evidence type="ECO:0000256" key="2">
    <source>
        <dbReference type="ARBA" id="ARBA00012438"/>
    </source>
</evidence>
<dbReference type="InterPro" id="IPR036890">
    <property type="entry name" value="HATPase_C_sf"/>
</dbReference>
<proteinExistence type="predicted"/>
<dbReference type="EMBL" id="FZOH01000001">
    <property type="protein sequence ID" value="SNR90640.1"/>
    <property type="molecule type" value="Genomic_DNA"/>
</dbReference>
<dbReference type="GO" id="GO:0005524">
    <property type="term" value="F:ATP binding"/>
    <property type="evidence" value="ECO:0007669"/>
    <property type="project" value="UniProtKB-KW"/>
</dbReference>
<protein>
    <recommendedName>
        <fullName evidence="2">histidine kinase</fullName>
        <ecNumber evidence="2">2.7.13.3</ecNumber>
    </recommendedName>
</protein>
<dbReference type="InterPro" id="IPR011712">
    <property type="entry name" value="Sig_transdc_His_kin_sub3_dim/P"/>
</dbReference>
<keyword evidence="9" id="KW-1133">Transmembrane helix</keyword>
<dbReference type="Gene3D" id="3.30.565.10">
    <property type="entry name" value="Histidine kinase-like ATPase, C-terminal domain"/>
    <property type="match status" value="1"/>
</dbReference>
<evidence type="ECO:0000256" key="8">
    <source>
        <dbReference type="ARBA" id="ARBA00023012"/>
    </source>
</evidence>
<dbReference type="GO" id="GO:0046983">
    <property type="term" value="F:protein dimerization activity"/>
    <property type="evidence" value="ECO:0007669"/>
    <property type="project" value="InterPro"/>
</dbReference>
<keyword evidence="5" id="KW-0547">Nucleotide-binding</keyword>
<dbReference type="Pfam" id="PF07730">
    <property type="entry name" value="HisKA_3"/>
    <property type="match status" value="1"/>
</dbReference>
<dbReference type="GO" id="GO:0016020">
    <property type="term" value="C:membrane"/>
    <property type="evidence" value="ECO:0007669"/>
    <property type="project" value="InterPro"/>
</dbReference>
<dbReference type="AlphaFoldDB" id="A0A239A502"/>
<gene>
    <name evidence="11" type="ORF">SAMN04488107_0559</name>
</gene>
<dbReference type="Proteomes" id="UP000198386">
    <property type="component" value="Unassembled WGS sequence"/>
</dbReference>
<dbReference type="GO" id="GO:0000155">
    <property type="term" value="F:phosphorelay sensor kinase activity"/>
    <property type="evidence" value="ECO:0007669"/>
    <property type="project" value="InterPro"/>
</dbReference>
<comment type="catalytic activity">
    <reaction evidence="1">
        <text>ATP + protein L-histidine = ADP + protein N-phospho-L-histidine.</text>
        <dbReference type="EC" id="2.7.13.3"/>
    </reaction>
</comment>
<evidence type="ECO:0000256" key="5">
    <source>
        <dbReference type="ARBA" id="ARBA00022741"/>
    </source>
</evidence>
<sequence length="385" mass="39774">MSPSSSPAPGTGAVSRTDAALAGVLVLATVTVTLAVPAGPPYRPVDAAAVALAAAGPLALLWRQAAPLASLVAADAVVVVNAAAGYSIGYLPWPAWIALFTCFAAGGRRLRLAAAAVAVLGAAGYVTLDRVDSLAALPDIAMTSLVAVVAGELSRRRALAAAAGAREAAESRAQALAAERLLLQERGRLARELHDSLGHTVNVMVMQAGVGRRVFDDNPTFAREALGSIESAGRSALDELDRLLRVLQPLERRARAGPFAPTVADLEELADRIRATGRPVELHTDGGPLSAGAARALYRIVQEALTNAVRHTPSGPIRVEVSRVADRVLLDVTNEGRDLPDPVPGRGLVNMRERARLEGGELEAGPVEGGFRVHAVLPAGTGVPA</sequence>
<feature type="domain" description="Histidine kinase/HSP90-like ATPase" evidence="10">
    <location>
        <begin position="292"/>
        <end position="381"/>
    </location>
</feature>
<evidence type="ECO:0000259" key="10">
    <source>
        <dbReference type="SMART" id="SM00387"/>
    </source>
</evidence>
<dbReference type="Gene3D" id="1.20.5.1930">
    <property type="match status" value="1"/>
</dbReference>
<keyword evidence="9" id="KW-0472">Membrane</keyword>
<keyword evidence="4" id="KW-0808">Transferase</keyword>
<dbReference type="InterPro" id="IPR050482">
    <property type="entry name" value="Sensor_HK_TwoCompSys"/>
</dbReference>
<feature type="transmembrane region" description="Helical" evidence="9">
    <location>
        <begin position="68"/>
        <end position="89"/>
    </location>
</feature>
<keyword evidence="12" id="KW-1185">Reference proteome</keyword>
<feature type="transmembrane region" description="Helical" evidence="9">
    <location>
        <begin position="20"/>
        <end position="38"/>
    </location>
</feature>
<keyword evidence="3" id="KW-0597">Phosphoprotein</keyword>
<keyword evidence="7" id="KW-0067">ATP-binding</keyword>
<evidence type="ECO:0000256" key="6">
    <source>
        <dbReference type="ARBA" id="ARBA00022777"/>
    </source>
</evidence>
<evidence type="ECO:0000256" key="3">
    <source>
        <dbReference type="ARBA" id="ARBA00022553"/>
    </source>
</evidence>
<dbReference type="PANTHER" id="PTHR24421">
    <property type="entry name" value="NITRATE/NITRITE SENSOR PROTEIN NARX-RELATED"/>
    <property type="match status" value="1"/>
</dbReference>
<dbReference type="InterPro" id="IPR003594">
    <property type="entry name" value="HATPase_dom"/>
</dbReference>